<dbReference type="OrthoDB" id="945117at2"/>
<name>A0A2T5C3T4_9BACT</name>
<sequence>MKKNILTLIFSVFVFVASAQTEKGTFLLSGSTGLNFLAMNYKVQYDGETYDDYDLSSFSVMPSFGYFIQDNIAIGLSSTMSFETMKYEDGDKEIMNSVMMIPSAFIFFPVEGDIKPFAQAGVGYSSMTNKWEPKTGSNYEDSYGGLTINFGGGLAYFVKENISFNLGLSYTKATFKNKDDDSEKIKQGNFGANIGIAIYLK</sequence>
<dbReference type="SUPFAM" id="SSF56925">
    <property type="entry name" value="OMPA-like"/>
    <property type="match status" value="1"/>
</dbReference>
<keyword evidence="1 2" id="KW-0732">Signal</keyword>
<dbReference type="InterPro" id="IPR011250">
    <property type="entry name" value="OMP/PagP_B-barrel"/>
</dbReference>
<reference evidence="4 5" key="1">
    <citation type="submission" date="2018-04" db="EMBL/GenBank/DDBJ databases">
        <title>Genomic Encyclopedia of Archaeal and Bacterial Type Strains, Phase II (KMG-II): from individual species to whole genera.</title>
        <authorList>
            <person name="Goeker M."/>
        </authorList>
    </citation>
    <scope>NUCLEOTIDE SEQUENCE [LARGE SCALE GENOMIC DNA]</scope>
    <source>
        <strain evidence="4 5">DSM 28823</strain>
    </source>
</reference>
<protein>
    <submittedName>
        <fullName evidence="4">Outer membrane protein with beta-barrel domain</fullName>
    </submittedName>
</protein>
<feature type="signal peptide" evidence="2">
    <location>
        <begin position="1"/>
        <end position="19"/>
    </location>
</feature>
<comment type="caution">
    <text evidence="4">The sequence shown here is derived from an EMBL/GenBank/DDBJ whole genome shotgun (WGS) entry which is preliminary data.</text>
</comment>
<organism evidence="4 5">
    <name type="scientific">Mangrovibacterium marinum</name>
    <dbReference type="NCBI Taxonomy" id="1639118"/>
    <lineage>
        <taxon>Bacteria</taxon>
        <taxon>Pseudomonadati</taxon>
        <taxon>Bacteroidota</taxon>
        <taxon>Bacteroidia</taxon>
        <taxon>Marinilabiliales</taxon>
        <taxon>Prolixibacteraceae</taxon>
        <taxon>Mangrovibacterium</taxon>
    </lineage>
</organism>
<accession>A0A2T5C3T4</accession>
<dbReference type="Proteomes" id="UP000243525">
    <property type="component" value="Unassembled WGS sequence"/>
</dbReference>
<keyword evidence="5" id="KW-1185">Reference proteome</keyword>
<evidence type="ECO:0000259" key="3">
    <source>
        <dbReference type="Pfam" id="PF13505"/>
    </source>
</evidence>
<dbReference type="EMBL" id="QAAD01000005">
    <property type="protein sequence ID" value="PTN09403.1"/>
    <property type="molecule type" value="Genomic_DNA"/>
</dbReference>
<proteinExistence type="predicted"/>
<evidence type="ECO:0000256" key="1">
    <source>
        <dbReference type="ARBA" id="ARBA00022729"/>
    </source>
</evidence>
<evidence type="ECO:0000256" key="2">
    <source>
        <dbReference type="SAM" id="SignalP"/>
    </source>
</evidence>
<evidence type="ECO:0000313" key="5">
    <source>
        <dbReference type="Proteomes" id="UP000243525"/>
    </source>
</evidence>
<feature type="domain" description="Outer membrane protein beta-barrel" evidence="3">
    <location>
        <begin position="12"/>
        <end position="195"/>
    </location>
</feature>
<feature type="chain" id="PRO_5015468410" evidence="2">
    <location>
        <begin position="20"/>
        <end position="201"/>
    </location>
</feature>
<dbReference type="Pfam" id="PF13505">
    <property type="entry name" value="OMP_b-brl"/>
    <property type="match status" value="1"/>
</dbReference>
<dbReference type="RefSeq" id="WP_107821808.1">
    <property type="nucleotide sequence ID" value="NZ_OY782574.1"/>
</dbReference>
<dbReference type="Gene3D" id="2.40.160.20">
    <property type="match status" value="1"/>
</dbReference>
<dbReference type="InterPro" id="IPR027385">
    <property type="entry name" value="Beta-barrel_OMP"/>
</dbReference>
<gene>
    <name evidence="4" type="ORF">C8N47_105244</name>
</gene>
<evidence type="ECO:0000313" key="4">
    <source>
        <dbReference type="EMBL" id="PTN09403.1"/>
    </source>
</evidence>
<dbReference type="AlphaFoldDB" id="A0A2T5C3T4"/>